<dbReference type="SUPFAM" id="SSF51735">
    <property type="entry name" value="NAD(P)-binding Rossmann-fold domains"/>
    <property type="match status" value="1"/>
</dbReference>
<comment type="function">
    <text evidence="9">Cell wall formation. Catalyzes the addition of glutamate to the nucleotide precursor UDP-N-acetylmuramoyl-L-alanine (UMA).</text>
</comment>
<dbReference type="InterPro" id="IPR005762">
    <property type="entry name" value="MurD"/>
</dbReference>
<dbReference type="InterPro" id="IPR036615">
    <property type="entry name" value="Mur_ligase_C_dom_sf"/>
</dbReference>
<dbReference type="PANTHER" id="PTHR43692">
    <property type="entry name" value="UDP-N-ACETYLMURAMOYLALANINE--D-GLUTAMATE LIGASE"/>
    <property type="match status" value="1"/>
</dbReference>
<protein>
    <recommendedName>
        <fullName evidence="9">UDP-N-acetylmuramoylalanine--D-glutamate ligase</fullName>
        <ecNumber evidence="9">6.3.2.9</ecNumber>
    </recommendedName>
    <alternativeName>
        <fullName evidence="9">D-glutamic acid-adding enzyme</fullName>
    </alternativeName>
    <alternativeName>
        <fullName evidence="9">UDP-N-acetylmuramoyl-L-alanyl-D-glutamate synthetase</fullName>
    </alternativeName>
</protein>
<keyword evidence="7 9" id="KW-0067">ATP-binding</keyword>
<keyword evidence="4 9" id="KW-0436">Ligase</keyword>
<dbReference type="SUPFAM" id="SSF53623">
    <property type="entry name" value="MurD-like peptide ligases, catalytic domain"/>
    <property type="match status" value="1"/>
</dbReference>
<comment type="pathway">
    <text evidence="2 9">Cell wall biogenesis; peptidoglycan biosynthesis.</text>
</comment>
<dbReference type="RefSeq" id="WP_377044940.1">
    <property type="nucleotide sequence ID" value="NZ_JBHLUN010000008.1"/>
</dbReference>
<evidence type="ECO:0000256" key="1">
    <source>
        <dbReference type="ARBA" id="ARBA00004496"/>
    </source>
</evidence>
<dbReference type="HAMAP" id="MF_00639">
    <property type="entry name" value="MurD"/>
    <property type="match status" value="1"/>
</dbReference>
<evidence type="ECO:0000259" key="10">
    <source>
        <dbReference type="Pfam" id="PF08245"/>
    </source>
</evidence>
<dbReference type="EMBL" id="JBHLUN010000008">
    <property type="protein sequence ID" value="MFC0409194.1"/>
    <property type="molecule type" value="Genomic_DNA"/>
</dbReference>
<dbReference type="Gene3D" id="3.40.1190.10">
    <property type="entry name" value="Mur-like, catalytic domain"/>
    <property type="match status" value="1"/>
</dbReference>
<accession>A0ABV6JTY2</accession>
<dbReference type="Gene3D" id="3.40.50.720">
    <property type="entry name" value="NAD(P)-binding Rossmann-like Domain"/>
    <property type="match status" value="1"/>
</dbReference>
<dbReference type="SUPFAM" id="SSF53244">
    <property type="entry name" value="MurD-like peptide ligases, peptide-binding domain"/>
    <property type="match status" value="1"/>
</dbReference>
<evidence type="ECO:0000313" key="12">
    <source>
        <dbReference type="Proteomes" id="UP001589865"/>
    </source>
</evidence>
<reference evidence="11 12" key="1">
    <citation type="submission" date="2024-09" db="EMBL/GenBank/DDBJ databases">
        <authorList>
            <person name="Sun Q."/>
            <person name="Mori K."/>
        </authorList>
    </citation>
    <scope>NUCLEOTIDE SEQUENCE [LARGE SCALE GENOMIC DNA]</scope>
    <source>
        <strain evidence="11 12">TBRC 5777</strain>
    </source>
</reference>
<dbReference type="Gene3D" id="3.90.190.20">
    <property type="entry name" value="Mur ligase, C-terminal domain"/>
    <property type="match status" value="1"/>
</dbReference>
<dbReference type="NCBIfam" id="TIGR01087">
    <property type="entry name" value="murD"/>
    <property type="match status" value="1"/>
</dbReference>
<evidence type="ECO:0000256" key="4">
    <source>
        <dbReference type="ARBA" id="ARBA00022598"/>
    </source>
</evidence>
<keyword evidence="6 9" id="KW-0547">Nucleotide-binding</keyword>
<comment type="caution">
    <text evidence="11">The sequence shown here is derived from an EMBL/GenBank/DDBJ whole genome shotgun (WGS) entry which is preliminary data.</text>
</comment>
<keyword evidence="3 9" id="KW-0963">Cytoplasm</keyword>
<dbReference type="InterPro" id="IPR036291">
    <property type="entry name" value="NAD(P)-bd_dom_sf"/>
</dbReference>
<evidence type="ECO:0000256" key="9">
    <source>
        <dbReference type="HAMAP-Rule" id="MF_00639"/>
    </source>
</evidence>
<dbReference type="PANTHER" id="PTHR43692:SF1">
    <property type="entry name" value="UDP-N-ACETYLMURAMOYLALANINE--D-GLUTAMATE LIGASE"/>
    <property type="match status" value="1"/>
</dbReference>
<feature type="domain" description="Mur ligase central" evidence="10">
    <location>
        <begin position="130"/>
        <end position="300"/>
    </location>
</feature>
<feature type="binding site" evidence="9">
    <location>
        <begin position="132"/>
        <end position="138"/>
    </location>
    <ligand>
        <name>ATP</name>
        <dbReference type="ChEBI" id="CHEBI:30616"/>
    </ligand>
</feature>
<evidence type="ECO:0000256" key="8">
    <source>
        <dbReference type="ARBA" id="ARBA00023306"/>
    </source>
</evidence>
<keyword evidence="5 9" id="KW-0132">Cell division</keyword>
<evidence type="ECO:0000256" key="6">
    <source>
        <dbReference type="ARBA" id="ARBA00022741"/>
    </source>
</evidence>
<dbReference type="InterPro" id="IPR036565">
    <property type="entry name" value="Mur-like_cat_sf"/>
</dbReference>
<keyword evidence="9" id="KW-0133">Cell shape</keyword>
<evidence type="ECO:0000313" key="11">
    <source>
        <dbReference type="EMBL" id="MFC0409194.1"/>
    </source>
</evidence>
<organism evidence="11 12">
    <name type="scientific">Roseomonas elaeocarpi</name>
    <dbReference type="NCBI Taxonomy" id="907779"/>
    <lineage>
        <taxon>Bacteria</taxon>
        <taxon>Pseudomonadati</taxon>
        <taxon>Pseudomonadota</taxon>
        <taxon>Alphaproteobacteria</taxon>
        <taxon>Acetobacterales</taxon>
        <taxon>Roseomonadaceae</taxon>
        <taxon>Roseomonas</taxon>
    </lineage>
</organism>
<sequence length="462" mass="48094">MTAAPNPHAAIDEVGFRPFAGRRFVVVGLGKAGLPAARRLRGWGAEITVWDDNAAKRAEAAAEGFTLRDAGAEPFAAEALLLSPGIPHRLPRVHPAAARALKAGAPVLCDAEFLFLAAKAAGSAARFLGVTGTNGKSTTTALLHHMLRSAGMAAEAGANLGPAATSLPLLREGAYVLEMSSYMLERLDALRFDTGVMLNLSPDHLDRHGGMAGYAEAKARIFLGNTVSVLGMDDVLSRELAGRVTGRLVPVSGSTPQPGGVWAEGTILRDEAGPLLDLREAPALPGTHNAQNAAAAAAVALRIGLSRDQVAAGLRSYGGLPHRQERVAEQDGIRFVNDSKATNADSTAWALGTYDRVVWIAGGVPKEGGIAPLAPFFPRVAEAILIGQCAPDFAETLRAHGVPHAVAGTLEQAVPAAREAARRTGAPVVLLSPAAASFDQFSGFEARGERFRELVLHPATSS</sequence>
<keyword evidence="9" id="KW-0573">Peptidoglycan synthesis</keyword>
<dbReference type="InterPro" id="IPR013221">
    <property type="entry name" value="Mur_ligase_cen"/>
</dbReference>
<keyword evidence="12" id="KW-1185">Reference proteome</keyword>
<evidence type="ECO:0000256" key="3">
    <source>
        <dbReference type="ARBA" id="ARBA00022490"/>
    </source>
</evidence>
<comment type="catalytic activity">
    <reaction evidence="9">
        <text>UDP-N-acetyl-alpha-D-muramoyl-L-alanine + D-glutamate + ATP = UDP-N-acetyl-alpha-D-muramoyl-L-alanyl-D-glutamate + ADP + phosphate + H(+)</text>
        <dbReference type="Rhea" id="RHEA:16429"/>
        <dbReference type="ChEBI" id="CHEBI:15378"/>
        <dbReference type="ChEBI" id="CHEBI:29986"/>
        <dbReference type="ChEBI" id="CHEBI:30616"/>
        <dbReference type="ChEBI" id="CHEBI:43474"/>
        <dbReference type="ChEBI" id="CHEBI:83898"/>
        <dbReference type="ChEBI" id="CHEBI:83900"/>
        <dbReference type="ChEBI" id="CHEBI:456216"/>
        <dbReference type="EC" id="6.3.2.9"/>
    </reaction>
</comment>
<dbReference type="PROSITE" id="PS01011">
    <property type="entry name" value="FOLYLPOLYGLU_SYNT_1"/>
    <property type="match status" value="1"/>
</dbReference>
<evidence type="ECO:0000256" key="2">
    <source>
        <dbReference type="ARBA" id="ARBA00004752"/>
    </source>
</evidence>
<comment type="subcellular location">
    <subcellularLocation>
        <location evidence="1 9">Cytoplasm</location>
    </subcellularLocation>
</comment>
<dbReference type="GO" id="GO:0008764">
    <property type="term" value="F:UDP-N-acetylmuramoylalanine-D-glutamate ligase activity"/>
    <property type="evidence" value="ECO:0007669"/>
    <property type="project" value="UniProtKB-EC"/>
</dbReference>
<dbReference type="Pfam" id="PF08245">
    <property type="entry name" value="Mur_ligase_M"/>
    <property type="match status" value="1"/>
</dbReference>
<evidence type="ECO:0000256" key="7">
    <source>
        <dbReference type="ARBA" id="ARBA00022840"/>
    </source>
</evidence>
<keyword evidence="9" id="KW-0961">Cell wall biogenesis/degradation</keyword>
<keyword evidence="8 9" id="KW-0131">Cell cycle</keyword>
<dbReference type="Proteomes" id="UP001589865">
    <property type="component" value="Unassembled WGS sequence"/>
</dbReference>
<dbReference type="EC" id="6.3.2.9" evidence="9"/>
<dbReference type="InterPro" id="IPR018109">
    <property type="entry name" value="Folylpolyglutamate_synth_CS"/>
</dbReference>
<gene>
    <name evidence="9 11" type="primary">murD</name>
    <name evidence="11" type="ORF">ACFFGY_13130</name>
</gene>
<evidence type="ECO:0000256" key="5">
    <source>
        <dbReference type="ARBA" id="ARBA00022618"/>
    </source>
</evidence>
<name>A0ABV6JTY2_9PROT</name>
<comment type="similarity">
    <text evidence="9">Belongs to the MurCDEF family.</text>
</comment>
<proteinExistence type="inferred from homology"/>